<dbReference type="InterPro" id="IPR020588">
    <property type="entry name" value="RecA_ATP-bd"/>
</dbReference>
<dbReference type="PROSITE" id="PS50162">
    <property type="entry name" value="RECA_2"/>
    <property type="match status" value="1"/>
</dbReference>
<dbReference type="SMART" id="SM00382">
    <property type="entry name" value="AAA"/>
    <property type="match status" value="1"/>
</dbReference>
<keyword evidence="17" id="KW-1185">Reference proteome</keyword>
<comment type="similarity">
    <text evidence="11 13">Belongs to the RecA family. RadA subfamily.</text>
</comment>
<dbReference type="Pfam" id="PF13481">
    <property type="entry name" value="AAA_25"/>
    <property type="match status" value="1"/>
</dbReference>
<dbReference type="RefSeq" id="WP_090018582.1">
    <property type="nucleotide sequence ID" value="NZ_FNCE01000001.1"/>
</dbReference>
<dbReference type="AlphaFoldDB" id="A0A1G7MDK0"/>
<dbReference type="FunFam" id="3.40.50.300:FF:000050">
    <property type="entry name" value="DNA repair protein RadA"/>
    <property type="match status" value="1"/>
</dbReference>
<evidence type="ECO:0000256" key="8">
    <source>
        <dbReference type="ARBA" id="ARBA00023016"/>
    </source>
</evidence>
<protein>
    <recommendedName>
        <fullName evidence="11 12">DNA repair protein RadA</fullName>
    </recommendedName>
</protein>
<accession>A0A1G7MDK0</accession>
<evidence type="ECO:0000256" key="3">
    <source>
        <dbReference type="ARBA" id="ARBA00022763"/>
    </source>
</evidence>
<evidence type="ECO:0000313" key="16">
    <source>
        <dbReference type="EMBL" id="SDF59908.1"/>
    </source>
</evidence>
<dbReference type="NCBIfam" id="TIGR00416">
    <property type="entry name" value="sms"/>
    <property type="match status" value="1"/>
</dbReference>
<feature type="compositionally biased region" description="Basic and acidic residues" evidence="14">
    <location>
        <begin position="463"/>
        <end position="476"/>
    </location>
</feature>
<comment type="function">
    <text evidence="13">DNA-dependent ATPase involved in processing of recombination intermediates, plays a role in repairing DNA breaks. Stimulates the branch migration of RecA-mediated strand transfer reactions, allowing the 3' invading strand to extend heteroduplex DNA faster. Binds ssDNA in the presence of ADP but not other nucleotides, has ATPase activity that is stimulated by ssDNA and various branched DNA structures, but inhibited by SSB. Does not have RecA's homology-searching function.</text>
</comment>
<dbReference type="GO" id="GO:0005829">
    <property type="term" value="C:cytosol"/>
    <property type="evidence" value="ECO:0007669"/>
    <property type="project" value="TreeGrafter"/>
</dbReference>
<comment type="domain">
    <text evidence="11">The middle region has homology to RecA with ATPase motifs including the RadA KNRFG motif, while the C-terminus is homologous to Lon protease.</text>
</comment>
<dbReference type="GO" id="GO:0016787">
    <property type="term" value="F:hydrolase activity"/>
    <property type="evidence" value="ECO:0007669"/>
    <property type="project" value="UniProtKB-KW"/>
</dbReference>
<evidence type="ECO:0000256" key="9">
    <source>
        <dbReference type="ARBA" id="ARBA00023125"/>
    </source>
</evidence>
<dbReference type="GO" id="GO:0005524">
    <property type="term" value="F:ATP binding"/>
    <property type="evidence" value="ECO:0007669"/>
    <property type="project" value="UniProtKB-UniRule"/>
</dbReference>
<feature type="binding site" evidence="11">
    <location>
        <begin position="93"/>
        <end position="100"/>
    </location>
    <ligand>
        <name>ATP</name>
        <dbReference type="ChEBI" id="CHEBI:30616"/>
    </ligand>
</feature>
<dbReference type="GO" id="GO:0000725">
    <property type="term" value="P:recombinational repair"/>
    <property type="evidence" value="ECO:0007669"/>
    <property type="project" value="UniProtKB-UniRule"/>
</dbReference>
<keyword evidence="9 11" id="KW-0238">DNA-binding</keyword>
<keyword evidence="2 11" id="KW-0547">Nucleotide-binding</keyword>
<keyword evidence="1 11" id="KW-0479">Metal-binding</keyword>
<evidence type="ECO:0000256" key="13">
    <source>
        <dbReference type="RuleBase" id="RU003555"/>
    </source>
</evidence>
<dbReference type="InterPro" id="IPR003593">
    <property type="entry name" value="AAA+_ATPase"/>
</dbReference>
<keyword evidence="10 11" id="KW-0234">DNA repair</keyword>
<dbReference type="Pfam" id="PF18073">
    <property type="entry name" value="Zn_ribbon_LapB"/>
    <property type="match status" value="1"/>
</dbReference>
<dbReference type="SUPFAM" id="SSF52540">
    <property type="entry name" value="P-loop containing nucleoside triphosphate hydrolases"/>
    <property type="match status" value="1"/>
</dbReference>
<dbReference type="Gene3D" id="3.40.50.300">
    <property type="entry name" value="P-loop containing nucleotide triphosphate hydrolases"/>
    <property type="match status" value="1"/>
</dbReference>
<dbReference type="Gene3D" id="3.30.230.10">
    <property type="match status" value="1"/>
</dbReference>
<keyword evidence="8 11" id="KW-0346">Stress response</keyword>
<keyword evidence="5" id="KW-0378">Hydrolase</keyword>
<keyword evidence="4 13" id="KW-0863">Zinc-finger</keyword>
<dbReference type="InterPro" id="IPR014721">
    <property type="entry name" value="Ribsml_uS5_D2-typ_fold_subgr"/>
</dbReference>
<evidence type="ECO:0000259" key="15">
    <source>
        <dbReference type="PROSITE" id="PS50162"/>
    </source>
</evidence>
<reference evidence="16 17" key="1">
    <citation type="submission" date="2016-10" db="EMBL/GenBank/DDBJ databases">
        <authorList>
            <person name="de Groot N.N."/>
        </authorList>
    </citation>
    <scope>NUCLEOTIDE SEQUENCE [LARGE SCALE GENOMIC DNA]</scope>
    <source>
        <strain evidence="16 17">DSM 25584</strain>
    </source>
</reference>
<feature type="region of interest" description="Disordered" evidence="14">
    <location>
        <begin position="40"/>
        <end position="68"/>
    </location>
</feature>
<keyword evidence="6 13" id="KW-0862">Zinc</keyword>
<gene>
    <name evidence="11" type="primary">radA</name>
    <name evidence="16" type="ORF">SAMN05216241_101578</name>
</gene>
<evidence type="ECO:0000256" key="14">
    <source>
        <dbReference type="SAM" id="MobiDB-lite"/>
    </source>
</evidence>
<feature type="region of interest" description="Disordered" evidence="14">
    <location>
        <begin position="454"/>
        <end position="476"/>
    </location>
</feature>
<dbReference type="PANTHER" id="PTHR32472:SF10">
    <property type="entry name" value="DNA REPAIR PROTEIN RADA-LIKE PROTEIN"/>
    <property type="match status" value="1"/>
</dbReference>
<dbReference type="GO" id="GO:0140664">
    <property type="term" value="F:ATP-dependent DNA damage sensor activity"/>
    <property type="evidence" value="ECO:0007669"/>
    <property type="project" value="InterPro"/>
</dbReference>
<dbReference type="STRING" id="1082479.SAMN05216241_101578"/>
<dbReference type="OrthoDB" id="9803906at2"/>
<keyword evidence="3 11" id="KW-0227">DNA damage</keyword>
<comment type="function">
    <text evidence="11">Plays a role in repairing double-strand DNA breaks, probably involving stabilizing or processing branched DNA or blocked replication forks.</text>
</comment>
<evidence type="ECO:0000313" key="17">
    <source>
        <dbReference type="Proteomes" id="UP000199415"/>
    </source>
</evidence>
<evidence type="ECO:0000256" key="5">
    <source>
        <dbReference type="ARBA" id="ARBA00022801"/>
    </source>
</evidence>
<evidence type="ECO:0000256" key="4">
    <source>
        <dbReference type="ARBA" id="ARBA00022771"/>
    </source>
</evidence>
<dbReference type="PANTHER" id="PTHR32472">
    <property type="entry name" value="DNA REPAIR PROTEIN RADA"/>
    <property type="match status" value="1"/>
</dbReference>
<sequence length="476" mass="49724">MAKAKSQYVCQECGTVHPKWLGRCEGCGAWNTLVEEAVSEPARGGKRKSGRGVTFTGLKGTGEQPPRRVSGLAEFDRTCGGGLVPGSSVLIGGDPGIGKSTLALQVAARLAAREGISCAYVSGEEATDQVRLRAQRLDLADAPVALAAATNVEDILPALEAPDAPEVLVVDSIQTMHTAELDSAPGTVSQVRASAQYLIRAAKAYGIAVVLVGHVTKEGTLAGPKVLEHMVDAVLTFEGERGHQFRILRAIKNRYGATDEIGVFEMTEAGLAEVANPSALFLAERRGRVAGSAVFAGMEGTRPVLVEIQALVASSALATPRRAVVGWDPNRLSMILAVLEARCGVLLAGQDVYLNVAGGLRVAEPAADLAVAAALLSAASDEPVAEDAVLFGEIGLSGEVRPVGQAEQRLKEAAKLGFASAWMPPRRGSRAPAPPAGIAADELGHLDDLVGRFSDLPTRRRRRDSDGDGDHPAHEP</sequence>
<evidence type="ECO:0000256" key="1">
    <source>
        <dbReference type="ARBA" id="ARBA00022723"/>
    </source>
</evidence>
<evidence type="ECO:0000256" key="6">
    <source>
        <dbReference type="ARBA" id="ARBA00022833"/>
    </source>
</evidence>
<dbReference type="HAMAP" id="MF_01498">
    <property type="entry name" value="RadA_bact"/>
    <property type="match status" value="1"/>
</dbReference>
<feature type="short sequence motif" description="RadA KNRFG motif" evidence="11">
    <location>
        <begin position="252"/>
        <end position="256"/>
    </location>
</feature>
<dbReference type="PRINTS" id="PR01874">
    <property type="entry name" value="DNAREPAIRADA"/>
</dbReference>
<evidence type="ECO:0000256" key="7">
    <source>
        <dbReference type="ARBA" id="ARBA00022840"/>
    </source>
</evidence>
<dbReference type="InterPro" id="IPR020568">
    <property type="entry name" value="Ribosomal_Su5_D2-typ_SF"/>
</dbReference>
<dbReference type="InterPro" id="IPR041166">
    <property type="entry name" value="Rubredoxin_2"/>
</dbReference>
<dbReference type="GO" id="GO:0008270">
    <property type="term" value="F:zinc ion binding"/>
    <property type="evidence" value="ECO:0007669"/>
    <property type="project" value="UniProtKB-KW"/>
</dbReference>
<dbReference type="InterPro" id="IPR004504">
    <property type="entry name" value="DNA_repair_RadA"/>
</dbReference>
<dbReference type="InterPro" id="IPR027417">
    <property type="entry name" value="P-loop_NTPase"/>
</dbReference>
<feature type="region of interest" description="Lon-protease-like" evidence="11">
    <location>
        <begin position="351"/>
        <end position="476"/>
    </location>
</feature>
<evidence type="ECO:0000256" key="12">
    <source>
        <dbReference type="NCBIfam" id="TIGR00416"/>
    </source>
</evidence>
<dbReference type="CDD" id="cd01121">
    <property type="entry name" value="RadA_SMS_N"/>
    <property type="match status" value="1"/>
</dbReference>
<dbReference type="Proteomes" id="UP000199415">
    <property type="component" value="Unassembled WGS sequence"/>
</dbReference>
<dbReference type="GO" id="GO:0003684">
    <property type="term" value="F:damaged DNA binding"/>
    <property type="evidence" value="ECO:0007669"/>
    <property type="project" value="InterPro"/>
</dbReference>
<proteinExistence type="inferred from homology"/>
<keyword evidence="7 11" id="KW-0067">ATP-binding</keyword>
<dbReference type="Pfam" id="PF13541">
    <property type="entry name" value="ChlI"/>
    <property type="match status" value="1"/>
</dbReference>
<dbReference type="SUPFAM" id="SSF54211">
    <property type="entry name" value="Ribosomal protein S5 domain 2-like"/>
    <property type="match status" value="1"/>
</dbReference>
<feature type="domain" description="RecA family profile 1" evidence="15">
    <location>
        <begin position="64"/>
        <end position="215"/>
    </location>
</feature>
<evidence type="ECO:0000256" key="11">
    <source>
        <dbReference type="HAMAP-Rule" id="MF_01498"/>
    </source>
</evidence>
<evidence type="ECO:0000256" key="2">
    <source>
        <dbReference type="ARBA" id="ARBA00022741"/>
    </source>
</evidence>
<organism evidence="16 17">
    <name type="scientific">Limimonas halophila</name>
    <dbReference type="NCBI Taxonomy" id="1082479"/>
    <lineage>
        <taxon>Bacteria</taxon>
        <taxon>Pseudomonadati</taxon>
        <taxon>Pseudomonadota</taxon>
        <taxon>Alphaproteobacteria</taxon>
        <taxon>Rhodospirillales</taxon>
        <taxon>Rhodovibrionaceae</taxon>
        <taxon>Limimonas</taxon>
    </lineage>
</organism>
<dbReference type="EMBL" id="FNCE01000001">
    <property type="protein sequence ID" value="SDF59908.1"/>
    <property type="molecule type" value="Genomic_DNA"/>
</dbReference>
<evidence type="ECO:0000256" key="10">
    <source>
        <dbReference type="ARBA" id="ARBA00023204"/>
    </source>
</evidence>
<name>A0A1G7MDK0_9PROT</name>